<evidence type="ECO:0000313" key="4">
    <source>
        <dbReference type="Proteomes" id="UP000199053"/>
    </source>
</evidence>
<dbReference type="InterPro" id="IPR036061">
    <property type="entry name" value="CheW-like_dom_sf"/>
</dbReference>
<accession>A0A1G9GVU0</accession>
<dbReference type="PROSITE" id="PS50851">
    <property type="entry name" value="CHEW"/>
    <property type="match status" value="1"/>
</dbReference>
<organism evidence="3 4">
    <name type="scientific">Maridesulfovibrio ferrireducens</name>
    <dbReference type="NCBI Taxonomy" id="246191"/>
    <lineage>
        <taxon>Bacteria</taxon>
        <taxon>Pseudomonadati</taxon>
        <taxon>Thermodesulfobacteriota</taxon>
        <taxon>Desulfovibrionia</taxon>
        <taxon>Desulfovibrionales</taxon>
        <taxon>Desulfovibrionaceae</taxon>
        <taxon>Maridesulfovibrio</taxon>
    </lineage>
</organism>
<dbReference type="Gene3D" id="2.40.50.180">
    <property type="entry name" value="CheA-289, Domain 4"/>
    <property type="match status" value="1"/>
</dbReference>
<dbReference type="GO" id="GO:0005829">
    <property type="term" value="C:cytosol"/>
    <property type="evidence" value="ECO:0007669"/>
    <property type="project" value="TreeGrafter"/>
</dbReference>
<name>A0A1G9GVU0_9BACT</name>
<dbReference type="SMART" id="SM00260">
    <property type="entry name" value="CheW"/>
    <property type="match status" value="1"/>
</dbReference>
<keyword evidence="1" id="KW-0175">Coiled coil</keyword>
<evidence type="ECO:0000256" key="1">
    <source>
        <dbReference type="SAM" id="Coils"/>
    </source>
</evidence>
<proteinExistence type="predicted"/>
<dbReference type="Proteomes" id="UP000199053">
    <property type="component" value="Unassembled WGS sequence"/>
</dbReference>
<dbReference type="GO" id="GO:0006935">
    <property type="term" value="P:chemotaxis"/>
    <property type="evidence" value="ECO:0007669"/>
    <property type="project" value="InterPro"/>
</dbReference>
<dbReference type="Pfam" id="PF01584">
    <property type="entry name" value="CheW"/>
    <property type="match status" value="1"/>
</dbReference>
<gene>
    <name evidence="3" type="ORF">SAMN05660337_1897</name>
</gene>
<evidence type="ECO:0000259" key="2">
    <source>
        <dbReference type="PROSITE" id="PS50851"/>
    </source>
</evidence>
<dbReference type="AlphaFoldDB" id="A0A1G9GVU0"/>
<feature type="coiled-coil region" evidence="1">
    <location>
        <begin position="1"/>
        <end position="28"/>
    </location>
</feature>
<dbReference type="GO" id="GO:0007165">
    <property type="term" value="P:signal transduction"/>
    <property type="evidence" value="ECO:0007669"/>
    <property type="project" value="InterPro"/>
</dbReference>
<dbReference type="PANTHER" id="PTHR22617">
    <property type="entry name" value="CHEMOTAXIS SENSOR HISTIDINE KINASE-RELATED"/>
    <property type="match status" value="1"/>
</dbReference>
<sequence>MKKNKNALELLNERAIKLARKITLAELETDTNRSGSFRDYVQFNLGSDAYAFDTSIVKEVLEPEEIVAVPCTPDFIKGVVSVRGHICPVIDLCSFLGLPGRDNRVDEASGNKVLFLSSSEMGFGVLIDEITDVFSVLDEDIKPLSVSNAASDRFSVGIINERIVVLDGSKILVDPALIVNEVVGGSIRNT</sequence>
<dbReference type="OrthoDB" id="9790406at2"/>
<dbReference type="RefSeq" id="WP_092160501.1">
    <property type="nucleotide sequence ID" value="NZ_FNGA01000003.1"/>
</dbReference>
<dbReference type="STRING" id="246191.SAMN05660337_1897"/>
<dbReference type="Gene3D" id="2.30.30.40">
    <property type="entry name" value="SH3 Domains"/>
    <property type="match status" value="1"/>
</dbReference>
<evidence type="ECO:0000313" key="3">
    <source>
        <dbReference type="EMBL" id="SDL04820.1"/>
    </source>
</evidence>
<dbReference type="InterPro" id="IPR039315">
    <property type="entry name" value="CheW"/>
</dbReference>
<dbReference type="SUPFAM" id="SSF50341">
    <property type="entry name" value="CheW-like"/>
    <property type="match status" value="1"/>
</dbReference>
<dbReference type="PANTHER" id="PTHR22617:SF23">
    <property type="entry name" value="CHEMOTAXIS PROTEIN CHEW"/>
    <property type="match status" value="1"/>
</dbReference>
<dbReference type="EMBL" id="FNGA01000003">
    <property type="protein sequence ID" value="SDL04820.1"/>
    <property type="molecule type" value="Genomic_DNA"/>
</dbReference>
<keyword evidence="4" id="KW-1185">Reference proteome</keyword>
<reference evidence="4" key="1">
    <citation type="submission" date="2016-10" db="EMBL/GenBank/DDBJ databases">
        <authorList>
            <person name="Varghese N."/>
            <person name="Submissions S."/>
        </authorList>
    </citation>
    <scope>NUCLEOTIDE SEQUENCE [LARGE SCALE GENOMIC DNA]</scope>
    <source>
        <strain evidence="4">DSM 16995</strain>
    </source>
</reference>
<dbReference type="InterPro" id="IPR002545">
    <property type="entry name" value="CheW-lke_dom"/>
</dbReference>
<protein>
    <submittedName>
        <fullName evidence="3">Purine-binding chemotaxis protein CheW</fullName>
    </submittedName>
</protein>
<feature type="domain" description="CheW-like" evidence="2">
    <location>
        <begin position="37"/>
        <end position="178"/>
    </location>
</feature>